<gene>
    <name evidence="1" type="ORF">mvi_33170</name>
</gene>
<evidence type="ECO:0000313" key="1">
    <source>
        <dbReference type="EMBL" id="BCM84856.1"/>
    </source>
</evidence>
<dbReference type="Pfam" id="PF01790">
    <property type="entry name" value="LGT"/>
    <property type="match status" value="1"/>
</dbReference>
<organism evidence="1 2">
    <name type="scientific">Methylobacterium indicum</name>
    <dbReference type="NCBI Taxonomy" id="1775910"/>
    <lineage>
        <taxon>Bacteria</taxon>
        <taxon>Pseudomonadati</taxon>
        <taxon>Pseudomonadota</taxon>
        <taxon>Alphaproteobacteria</taxon>
        <taxon>Hyphomicrobiales</taxon>
        <taxon>Methylobacteriaceae</taxon>
        <taxon>Methylobacterium</taxon>
    </lineage>
</organism>
<reference evidence="1" key="1">
    <citation type="submission" date="2020-11" db="EMBL/GenBank/DDBJ databases">
        <title>Complete genome sequence of a novel pathogenic Methylobacterium strain isolated from rice in Vietnam.</title>
        <authorList>
            <person name="Lai K."/>
            <person name="Okazaki S."/>
            <person name="Higashi K."/>
            <person name="Mori H."/>
            <person name="Toyoda A."/>
            <person name="Kurokawa K."/>
        </authorList>
    </citation>
    <scope>NUCLEOTIDE SEQUENCE</scope>
    <source>
        <strain evidence="1">VL1</strain>
    </source>
</reference>
<evidence type="ECO:0000313" key="2">
    <source>
        <dbReference type="Proteomes" id="UP000663508"/>
    </source>
</evidence>
<sequence>MFLVGYAAARSACELVREPDGIVTVAGVTLTAGQWLPLPMAVVGLVPIVRPRLAARTASS</sequence>
<dbReference type="KEGG" id="mind:mvi_33170"/>
<accession>A0A8H9C7M1</accession>
<dbReference type="AlphaFoldDB" id="A0A8H9C7M1"/>
<protein>
    <submittedName>
        <fullName evidence="1">Uncharacterized protein</fullName>
    </submittedName>
</protein>
<dbReference type="GO" id="GO:0042158">
    <property type="term" value="P:lipoprotein biosynthetic process"/>
    <property type="evidence" value="ECO:0007669"/>
    <property type="project" value="InterPro"/>
</dbReference>
<dbReference type="InterPro" id="IPR001640">
    <property type="entry name" value="Lgt"/>
</dbReference>
<dbReference type="GO" id="GO:0008961">
    <property type="term" value="F:phosphatidylglycerol-prolipoprotein diacylglyceryl transferase activity"/>
    <property type="evidence" value="ECO:0007669"/>
    <property type="project" value="InterPro"/>
</dbReference>
<dbReference type="EMBL" id="AP024145">
    <property type="protein sequence ID" value="BCM84856.1"/>
    <property type="molecule type" value="Genomic_DNA"/>
</dbReference>
<dbReference type="RefSeq" id="WP_244748556.1">
    <property type="nucleotide sequence ID" value="NZ_AP024145.1"/>
</dbReference>
<name>A0A8H9C7M1_9HYPH</name>
<proteinExistence type="predicted"/>
<dbReference type="Proteomes" id="UP000663508">
    <property type="component" value="Chromosome"/>
</dbReference>
<dbReference type="GO" id="GO:0005886">
    <property type="term" value="C:plasma membrane"/>
    <property type="evidence" value="ECO:0007669"/>
    <property type="project" value="InterPro"/>
</dbReference>